<keyword evidence="1" id="KW-0449">Lipoprotein</keyword>
<reference evidence="1 2" key="1">
    <citation type="submission" date="2019-07" db="EMBL/GenBank/DDBJ databases">
        <title>Flavobacterium sp. nov., isolated from glacier ice.</title>
        <authorList>
            <person name="Liu Q."/>
            <person name="Xin Y.-H."/>
        </authorList>
    </citation>
    <scope>NUCLEOTIDE SEQUENCE [LARGE SCALE GENOMIC DNA]</scope>
    <source>
        <strain evidence="1 2">ZT4R6</strain>
    </source>
</reference>
<evidence type="ECO:0000313" key="2">
    <source>
        <dbReference type="Proteomes" id="UP000320643"/>
    </source>
</evidence>
<dbReference type="OrthoDB" id="725917at2"/>
<dbReference type="EMBL" id="VJVZ01000002">
    <property type="protein sequence ID" value="TRW26363.1"/>
    <property type="molecule type" value="Genomic_DNA"/>
</dbReference>
<comment type="caution">
    <text evidence="1">The sequence shown here is derived from an EMBL/GenBank/DDBJ whole genome shotgun (WGS) entry which is preliminary data.</text>
</comment>
<dbReference type="AlphaFoldDB" id="A0A552V7B8"/>
<gene>
    <name evidence="1" type="ORF">FMM05_03005</name>
</gene>
<evidence type="ECO:0000313" key="1">
    <source>
        <dbReference type="EMBL" id="TRW26363.1"/>
    </source>
</evidence>
<dbReference type="Gene3D" id="1.25.40.390">
    <property type="match status" value="1"/>
</dbReference>
<sequence length="480" mass="53173">MKKILYTASAFLLVLASCTSDDSNFNRDQDRSYDVPAETLLANAQRELTDQLVTPEVNLNPLRFYTQYWAATQYPAESRYNLVTRTIADNLWDNLFRDVLGNLESAKDVIEVNPDLDDATKQNQIAIIEIIEVYTYQILVDTFGDIPYSQSLDVLNVLPAYDDDATIYPQLITRLDAALTNLNDGEGTFTTGDVIYSGSVAKWRLFGNSLKVKLGINLSDVNPSLAQSTIESAVADGVITDNSDNATLRYPGSAPFYNPIYAQLVASNRNDFVASESIVNQLNDLDDPRRSAYFELDGTGVYSGGINGAGNGYFNFSPIAESLTENNVPGVLFEATEINFYLAEAAARGYSVNGTIEEYYEAAITTSFEFWGVGDVETYLANPDVAYATAQGDWKQKIGMQEWIAFFNRPFESWTAWRRLDVPSLTPAINAVPASEGQIPVRFTYPIDEQTVNNTNWTAASNAIGGDKLTTRVFWDLAND</sequence>
<keyword evidence="2" id="KW-1185">Reference proteome</keyword>
<dbReference type="Proteomes" id="UP000320643">
    <property type="component" value="Unassembled WGS sequence"/>
</dbReference>
<proteinExistence type="predicted"/>
<name>A0A552V7B8_9FLAO</name>
<dbReference type="RefSeq" id="WP_143371866.1">
    <property type="nucleotide sequence ID" value="NZ_VJVZ01000002.1"/>
</dbReference>
<dbReference type="InterPro" id="IPR041662">
    <property type="entry name" value="SusD-like_2"/>
</dbReference>
<protein>
    <submittedName>
        <fullName evidence="1">SusD/RagB family nutrient-binding outer membrane lipoprotein</fullName>
    </submittedName>
</protein>
<dbReference type="InterPro" id="IPR011990">
    <property type="entry name" value="TPR-like_helical_dom_sf"/>
</dbReference>
<dbReference type="PROSITE" id="PS51257">
    <property type="entry name" value="PROKAR_LIPOPROTEIN"/>
    <property type="match status" value="1"/>
</dbReference>
<accession>A0A552V7B8</accession>
<dbReference type="SUPFAM" id="SSF48452">
    <property type="entry name" value="TPR-like"/>
    <property type="match status" value="1"/>
</dbReference>
<dbReference type="Pfam" id="PF12771">
    <property type="entry name" value="SusD-like_2"/>
    <property type="match status" value="1"/>
</dbReference>
<organism evidence="1 2">
    <name type="scientific">Flavobacterium zepuense</name>
    <dbReference type="NCBI Taxonomy" id="2593302"/>
    <lineage>
        <taxon>Bacteria</taxon>
        <taxon>Pseudomonadati</taxon>
        <taxon>Bacteroidota</taxon>
        <taxon>Flavobacteriia</taxon>
        <taxon>Flavobacteriales</taxon>
        <taxon>Flavobacteriaceae</taxon>
        <taxon>Flavobacterium</taxon>
    </lineage>
</organism>